<dbReference type="SMART" id="SM00256">
    <property type="entry name" value="FBOX"/>
    <property type="match status" value="1"/>
</dbReference>
<dbReference type="PANTHER" id="PTHR31639">
    <property type="entry name" value="F-BOX PROTEIN-LIKE"/>
    <property type="match status" value="1"/>
</dbReference>
<gene>
    <name evidence="2" type="ORF">NE237_031209</name>
</gene>
<proteinExistence type="predicted"/>
<dbReference type="Proteomes" id="UP001141806">
    <property type="component" value="Unassembled WGS sequence"/>
</dbReference>
<evidence type="ECO:0000259" key="1">
    <source>
        <dbReference type="PROSITE" id="PS50181"/>
    </source>
</evidence>
<keyword evidence="3" id="KW-1185">Reference proteome</keyword>
<dbReference type="SUPFAM" id="SSF81383">
    <property type="entry name" value="F-box domain"/>
    <property type="match status" value="1"/>
</dbReference>
<evidence type="ECO:0000313" key="3">
    <source>
        <dbReference type="Proteomes" id="UP001141806"/>
    </source>
</evidence>
<dbReference type="EMBL" id="JAMYWD010000001">
    <property type="protein sequence ID" value="KAJ4980372.1"/>
    <property type="molecule type" value="Genomic_DNA"/>
</dbReference>
<comment type="caution">
    <text evidence="2">The sequence shown here is derived from an EMBL/GenBank/DDBJ whole genome shotgun (WGS) entry which is preliminary data.</text>
</comment>
<dbReference type="Gene3D" id="1.20.1280.50">
    <property type="match status" value="1"/>
</dbReference>
<reference evidence="2" key="1">
    <citation type="journal article" date="2023" name="Plant J.">
        <title>The genome of the king protea, Protea cynaroides.</title>
        <authorList>
            <person name="Chang J."/>
            <person name="Duong T.A."/>
            <person name="Schoeman C."/>
            <person name="Ma X."/>
            <person name="Roodt D."/>
            <person name="Barker N."/>
            <person name="Li Z."/>
            <person name="Van de Peer Y."/>
            <person name="Mizrachi E."/>
        </authorList>
    </citation>
    <scope>NUCLEOTIDE SEQUENCE</scope>
    <source>
        <tissue evidence="2">Young leaves</tissue>
    </source>
</reference>
<dbReference type="Pfam" id="PF23622">
    <property type="entry name" value="LRR_At1g61320_AtMIF1"/>
    <property type="match status" value="1"/>
</dbReference>
<dbReference type="Gene3D" id="3.80.10.10">
    <property type="entry name" value="Ribonuclease Inhibitor"/>
    <property type="match status" value="1"/>
</dbReference>
<dbReference type="InterPro" id="IPR053781">
    <property type="entry name" value="F-box_AtFBL13-like"/>
</dbReference>
<dbReference type="CDD" id="cd22160">
    <property type="entry name" value="F-box_AtFBL13-like"/>
    <property type="match status" value="1"/>
</dbReference>
<feature type="domain" description="F-box" evidence="1">
    <location>
        <begin position="12"/>
        <end position="66"/>
    </location>
</feature>
<dbReference type="InterPro" id="IPR036047">
    <property type="entry name" value="F-box-like_dom_sf"/>
</dbReference>
<evidence type="ECO:0000313" key="2">
    <source>
        <dbReference type="EMBL" id="KAJ4980372.1"/>
    </source>
</evidence>
<dbReference type="Pfam" id="PF00646">
    <property type="entry name" value="F-box"/>
    <property type="match status" value="1"/>
</dbReference>
<dbReference type="InterPro" id="IPR055357">
    <property type="entry name" value="LRR_At1g61320_AtMIF1"/>
</dbReference>
<dbReference type="SUPFAM" id="SSF52047">
    <property type="entry name" value="RNI-like"/>
    <property type="match status" value="1"/>
</dbReference>
<dbReference type="PANTHER" id="PTHR31639:SF285">
    <property type="entry name" value="OS01G0730200 PROTEIN"/>
    <property type="match status" value="1"/>
</dbReference>
<accession>A0A9Q0L112</accession>
<dbReference type="InterPro" id="IPR001810">
    <property type="entry name" value="F-box_dom"/>
</dbReference>
<dbReference type="InterPro" id="IPR032675">
    <property type="entry name" value="LRR_dom_sf"/>
</dbReference>
<name>A0A9Q0L112_9MAGN</name>
<dbReference type="PROSITE" id="PS50181">
    <property type="entry name" value="FBOX"/>
    <property type="match status" value="1"/>
</dbReference>
<dbReference type="OrthoDB" id="1002647at2759"/>
<protein>
    <recommendedName>
        <fullName evidence="1">F-box domain-containing protein</fullName>
    </recommendedName>
</protein>
<sequence>MMDSRKSNKETCDRISHLPEAILHHILSFLSTKDVLRTSFLSKSWSNLWTSIPILDFDETRFYDKEVMFYYRCYHADCSQGRKAEDKMWERKKRFADLIDRSLLLHEGQNIRELKINFHHLNDSVFMTRFDPWVRFALTNVLVFHLDLSSDLSWSEKYPESMYQLPPCHFPSKLLKVMELNFCLFNPLEHNNFPCLETVILTEVELLETSVQDLIANCPHLEFLHLKHCVWPDPLEVINIGAPRSQLKHLRLESNDVDGYDINVPSLLHIQFVGETEEMYNCLFVKNLSKLIDASLEFEPNYLHSSHGEVLCEFLNDVDHVKVLTLSDYCLQV</sequence>
<organism evidence="2 3">
    <name type="scientific">Protea cynaroides</name>
    <dbReference type="NCBI Taxonomy" id="273540"/>
    <lineage>
        <taxon>Eukaryota</taxon>
        <taxon>Viridiplantae</taxon>
        <taxon>Streptophyta</taxon>
        <taxon>Embryophyta</taxon>
        <taxon>Tracheophyta</taxon>
        <taxon>Spermatophyta</taxon>
        <taxon>Magnoliopsida</taxon>
        <taxon>Proteales</taxon>
        <taxon>Proteaceae</taxon>
        <taxon>Protea</taxon>
    </lineage>
</organism>
<dbReference type="AlphaFoldDB" id="A0A9Q0L112"/>